<evidence type="ECO:0008006" key="4">
    <source>
        <dbReference type="Google" id="ProtNLM"/>
    </source>
</evidence>
<feature type="transmembrane region" description="Helical" evidence="1">
    <location>
        <begin position="386"/>
        <end position="403"/>
    </location>
</feature>
<gene>
    <name evidence="2" type="ORF">N7U62_14845</name>
</gene>
<evidence type="ECO:0000313" key="3">
    <source>
        <dbReference type="Proteomes" id="UP001300692"/>
    </source>
</evidence>
<feature type="transmembrane region" description="Helical" evidence="1">
    <location>
        <begin position="169"/>
        <end position="185"/>
    </location>
</feature>
<accession>A0ABT3CXM7</accession>
<dbReference type="EMBL" id="JAOYOD010000001">
    <property type="protein sequence ID" value="MCV9387958.1"/>
    <property type="molecule type" value="Genomic_DNA"/>
</dbReference>
<evidence type="ECO:0000256" key="1">
    <source>
        <dbReference type="SAM" id="Phobius"/>
    </source>
</evidence>
<dbReference type="RefSeq" id="WP_264138779.1">
    <property type="nucleotide sequence ID" value="NZ_JAOYOD010000001.1"/>
</dbReference>
<evidence type="ECO:0000313" key="2">
    <source>
        <dbReference type="EMBL" id="MCV9387958.1"/>
    </source>
</evidence>
<reference evidence="2 3" key="1">
    <citation type="submission" date="2022-10" db="EMBL/GenBank/DDBJ databases">
        <title>Comparative genomics and taxonomic characterization of three novel marine species of genus Reichenbachiella exhibiting antioxidant and polysaccharide degradation activities.</title>
        <authorList>
            <person name="Muhammad N."/>
            <person name="Lee Y.-J."/>
            <person name="Ko J."/>
            <person name="Kim S.-G."/>
        </authorList>
    </citation>
    <scope>NUCLEOTIDE SEQUENCE [LARGE SCALE GENOMIC DNA]</scope>
    <source>
        <strain evidence="2 3">ABR2-5</strain>
    </source>
</reference>
<keyword evidence="1" id="KW-0812">Transmembrane</keyword>
<feature type="transmembrane region" description="Helical" evidence="1">
    <location>
        <begin position="290"/>
        <end position="310"/>
    </location>
</feature>
<keyword evidence="1" id="KW-0472">Membrane</keyword>
<name>A0ABT3CXM7_9BACT</name>
<feature type="transmembrane region" description="Helical" evidence="1">
    <location>
        <begin position="6"/>
        <end position="24"/>
    </location>
</feature>
<organism evidence="2 3">
    <name type="scientific">Reichenbachiella ulvae</name>
    <dbReference type="NCBI Taxonomy" id="2980104"/>
    <lineage>
        <taxon>Bacteria</taxon>
        <taxon>Pseudomonadati</taxon>
        <taxon>Bacteroidota</taxon>
        <taxon>Cytophagia</taxon>
        <taxon>Cytophagales</taxon>
        <taxon>Reichenbachiellaceae</taxon>
        <taxon>Reichenbachiella</taxon>
    </lineage>
</organism>
<keyword evidence="3" id="KW-1185">Reference proteome</keyword>
<feature type="transmembrane region" description="Helical" evidence="1">
    <location>
        <begin position="197"/>
        <end position="223"/>
    </location>
</feature>
<feature type="transmembrane region" description="Helical" evidence="1">
    <location>
        <begin position="322"/>
        <end position="345"/>
    </location>
</feature>
<feature type="transmembrane region" description="Helical" evidence="1">
    <location>
        <begin position="146"/>
        <end position="163"/>
    </location>
</feature>
<feature type="transmembrane region" description="Helical" evidence="1">
    <location>
        <begin position="352"/>
        <end position="374"/>
    </location>
</feature>
<comment type="caution">
    <text evidence="2">The sequence shown here is derived from an EMBL/GenBank/DDBJ whole genome shotgun (WGS) entry which is preliminary data.</text>
</comment>
<feature type="transmembrane region" description="Helical" evidence="1">
    <location>
        <begin position="113"/>
        <end position="134"/>
    </location>
</feature>
<sequence length="408" mass="47248">MTLQLLFIYLIHVSVLSGLVYWLWRYSREILSSKLFYAALAAKVLAGLGLGLLYQYHYQGGDTWSYYEQARQMALLPFKDFWLELTQPLQSSQPVRAIWFTRGVSLMVYLGQLDYWLCAVYFSLISFASSIYGLKSFCKWNESYRMPFFFSFMFIPSLVFWSSGLLKESIGFAAFVIVVGFYARLRARQIRIWDYLLLVCGLVFLIVIKYYIAALLLPALIFLRLYHLEFDFWKRWHGLSKSLLIAVLMIFPAYVFLYWLSPNFRGLEFLQVVQQNHDWILTKSDEVNGLNGSGLSGVMGVFADVFYYTYSAIIRPLAFESFTFPAILSGTENFALLLIAIGFWIKKESHEVNIEAIVSLIYVLLCAGLLAYSVPNLGTVARYKVYYMPVLLFLVFNLKRGFLNRANQ</sequence>
<feature type="transmembrane region" description="Helical" evidence="1">
    <location>
        <begin position="36"/>
        <end position="56"/>
    </location>
</feature>
<proteinExistence type="predicted"/>
<dbReference type="Proteomes" id="UP001300692">
    <property type="component" value="Unassembled WGS sequence"/>
</dbReference>
<feature type="transmembrane region" description="Helical" evidence="1">
    <location>
        <begin position="243"/>
        <end position="260"/>
    </location>
</feature>
<keyword evidence="1" id="KW-1133">Transmembrane helix</keyword>
<protein>
    <recommendedName>
        <fullName evidence="4">Dolichyl-phosphate-mannose-protein mannosyltransferase</fullName>
    </recommendedName>
</protein>